<dbReference type="EMBL" id="JBEWLZ010000001">
    <property type="protein sequence ID" value="MET1488528.1"/>
    <property type="molecule type" value="Genomic_DNA"/>
</dbReference>
<gene>
    <name evidence="8" type="ORF">ABVT11_01715</name>
</gene>
<reference evidence="8 9" key="1">
    <citation type="submission" date="2024-07" db="EMBL/GenBank/DDBJ databases">
        <title>Uliginosibacterium paludis KCTC:42655.</title>
        <authorList>
            <person name="Kim M.K."/>
        </authorList>
    </citation>
    <scope>NUCLEOTIDE SEQUENCE [LARGE SCALE GENOMIC DNA]</scope>
    <source>
        <strain evidence="8 9">KCTC 42655</strain>
    </source>
</reference>
<keyword evidence="9" id="KW-1185">Reference proteome</keyword>
<comment type="subcellular location">
    <subcellularLocation>
        <location evidence="1">Cell inner membrane</location>
    </subcellularLocation>
</comment>
<dbReference type="PANTHER" id="PTHR30462:SF3">
    <property type="entry name" value="INTERMEMBRANE TRANSPORT PROTEIN PQIA"/>
    <property type="match status" value="1"/>
</dbReference>
<keyword evidence="5 7" id="KW-1133">Transmembrane helix</keyword>
<name>A0ABV2CKZ1_9RHOO</name>
<dbReference type="Pfam" id="PF04403">
    <property type="entry name" value="PqiA"/>
    <property type="match status" value="1"/>
</dbReference>
<evidence type="ECO:0000256" key="6">
    <source>
        <dbReference type="ARBA" id="ARBA00023136"/>
    </source>
</evidence>
<feature type="transmembrane region" description="Helical" evidence="7">
    <location>
        <begin position="151"/>
        <end position="168"/>
    </location>
</feature>
<evidence type="ECO:0000256" key="5">
    <source>
        <dbReference type="ARBA" id="ARBA00022989"/>
    </source>
</evidence>
<dbReference type="InterPro" id="IPR007498">
    <property type="entry name" value="PqiA-like"/>
</dbReference>
<feature type="transmembrane region" description="Helical" evidence="7">
    <location>
        <begin position="118"/>
        <end position="139"/>
    </location>
</feature>
<evidence type="ECO:0000313" key="8">
    <source>
        <dbReference type="EMBL" id="MET1488528.1"/>
    </source>
</evidence>
<evidence type="ECO:0000256" key="1">
    <source>
        <dbReference type="ARBA" id="ARBA00004533"/>
    </source>
</evidence>
<proteinExistence type="predicted"/>
<sequence>MGKVVCPRCGSVLAGLHEGALGRASALLLAALILYFPANLMPVMRTTQLGDVVDRTIMEGVLDFWANGEIGIALIIFVASIAVPCTKFIALGTLFWSSFRKSAQGMRERAGLYRIVELVGYWSMLDVLVVAIVCALVQFHALSAAEPRPGILYFGVVVILTMLSAMQFDPRLIWEGKEKDESDT</sequence>
<dbReference type="Proteomes" id="UP001548590">
    <property type="component" value="Unassembled WGS sequence"/>
</dbReference>
<keyword evidence="3" id="KW-0997">Cell inner membrane</keyword>
<comment type="caution">
    <text evidence="8">The sequence shown here is derived from an EMBL/GenBank/DDBJ whole genome shotgun (WGS) entry which is preliminary data.</text>
</comment>
<keyword evidence="2" id="KW-1003">Cell membrane</keyword>
<evidence type="ECO:0000256" key="2">
    <source>
        <dbReference type="ARBA" id="ARBA00022475"/>
    </source>
</evidence>
<organism evidence="8 9">
    <name type="scientific">Uliginosibacterium paludis</name>
    <dbReference type="NCBI Taxonomy" id="1615952"/>
    <lineage>
        <taxon>Bacteria</taxon>
        <taxon>Pseudomonadati</taxon>
        <taxon>Pseudomonadota</taxon>
        <taxon>Betaproteobacteria</taxon>
        <taxon>Rhodocyclales</taxon>
        <taxon>Zoogloeaceae</taxon>
        <taxon>Uliginosibacterium</taxon>
    </lineage>
</organism>
<feature type="transmembrane region" description="Helical" evidence="7">
    <location>
        <begin position="20"/>
        <end position="38"/>
    </location>
</feature>
<accession>A0ABV2CKZ1</accession>
<keyword evidence="4 7" id="KW-0812">Transmembrane</keyword>
<evidence type="ECO:0000256" key="3">
    <source>
        <dbReference type="ARBA" id="ARBA00022519"/>
    </source>
</evidence>
<dbReference type="InterPro" id="IPR051800">
    <property type="entry name" value="PqiA-PqiB_transport"/>
</dbReference>
<protein>
    <submittedName>
        <fullName evidence="8">Paraquat-inducible protein A</fullName>
    </submittedName>
</protein>
<keyword evidence="6 7" id="KW-0472">Membrane</keyword>
<evidence type="ECO:0000256" key="7">
    <source>
        <dbReference type="SAM" id="Phobius"/>
    </source>
</evidence>
<dbReference type="PANTHER" id="PTHR30462">
    <property type="entry name" value="INTERMEMBRANE TRANSPORT PROTEIN PQIB-RELATED"/>
    <property type="match status" value="1"/>
</dbReference>
<evidence type="ECO:0000256" key="4">
    <source>
        <dbReference type="ARBA" id="ARBA00022692"/>
    </source>
</evidence>
<evidence type="ECO:0000313" key="9">
    <source>
        <dbReference type="Proteomes" id="UP001548590"/>
    </source>
</evidence>
<feature type="transmembrane region" description="Helical" evidence="7">
    <location>
        <begin position="70"/>
        <end position="97"/>
    </location>
</feature>
<dbReference type="RefSeq" id="WP_353978340.1">
    <property type="nucleotide sequence ID" value="NZ_JBEWLZ010000001.1"/>
</dbReference>